<dbReference type="EMBL" id="JAYMYS010000001">
    <property type="protein sequence ID" value="KAK7411616.1"/>
    <property type="molecule type" value="Genomic_DNA"/>
</dbReference>
<dbReference type="AlphaFoldDB" id="A0AAN9XVK8"/>
<dbReference type="InterPro" id="IPR050314">
    <property type="entry name" value="Glycosyl_Hydrlase_18"/>
</dbReference>
<evidence type="ECO:0000313" key="2">
    <source>
        <dbReference type="EMBL" id="KAK7411616.1"/>
    </source>
</evidence>
<dbReference type="InterPro" id="IPR011583">
    <property type="entry name" value="Chitinase_II/V-like_cat"/>
</dbReference>
<organism evidence="2 3">
    <name type="scientific">Psophocarpus tetragonolobus</name>
    <name type="common">Winged bean</name>
    <name type="synonym">Dolichos tetragonolobus</name>
    <dbReference type="NCBI Taxonomy" id="3891"/>
    <lineage>
        <taxon>Eukaryota</taxon>
        <taxon>Viridiplantae</taxon>
        <taxon>Streptophyta</taxon>
        <taxon>Embryophyta</taxon>
        <taxon>Tracheophyta</taxon>
        <taxon>Spermatophyta</taxon>
        <taxon>Magnoliopsida</taxon>
        <taxon>eudicotyledons</taxon>
        <taxon>Gunneridae</taxon>
        <taxon>Pentapetalae</taxon>
        <taxon>rosids</taxon>
        <taxon>fabids</taxon>
        <taxon>Fabales</taxon>
        <taxon>Fabaceae</taxon>
        <taxon>Papilionoideae</taxon>
        <taxon>50 kb inversion clade</taxon>
        <taxon>NPAAA clade</taxon>
        <taxon>indigoferoid/millettioid clade</taxon>
        <taxon>Phaseoleae</taxon>
        <taxon>Psophocarpus</taxon>
    </lineage>
</organism>
<dbReference type="Gene3D" id="3.20.20.80">
    <property type="entry name" value="Glycosidases"/>
    <property type="match status" value="2"/>
</dbReference>
<dbReference type="GO" id="GO:0006032">
    <property type="term" value="P:chitin catabolic process"/>
    <property type="evidence" value="ECO:0007669"/>
    <property type="project" value="TreeGrafter"/>
</dbReference>
<comment type="caution">
    <text evidence="2">The sequence shown here is derived from an EMBL/GenBank/DDBJ whole genome shotgun (WGS) entry which is preliminary data.</text>
</comment>
<dbReference type="InterPro" id="IPR017853">
    <property type="entry name" value="GH"/>
</dbReference>
<dbReference type="GO" id="GO:0005576">
    <property type="term" value="C:extracellular region"/>
    <property type="evidence" value="ECO:0007669"/>
    <property type="project" value="TreeGrafter"/>
</dbReference>
<accession>A0AAN9XVK8</accession>
<dbReference type="Gene3D" id="3.10.50.10">
    <property type="match status" value="1"/>
</dbReference>
<dbReference type="InterPro" id="IPR001223">
    <property type="entry name" value="Glyco_hydro18_cat"/>
</dbReference>
<dbReference type="InterPro" id="IPR029070">
    <property type="entry name" value="Chitinase_insertion_sf"/>
</dbReference>
<dbReference type="PANTHER" id="PTHR11177:SF383">
    <property type="entry name" value="GLYCOSYL HYDROLASE FAMILY PROTEIN WITH CHITINASE INSERTION DOMAIN-CONTAINING PROTEIN"/>
    <property type="match status" value="1"/>
</dbReference>
<evidence type="ECO:0000313" key="3">
    <source>
        <dbReference type="Proteomes" id="UP001386955"/>
    </source>
</evidence>
<protein>
    <recommendedName>
        <fullName evidence="1">GH18 domain-containing protein</fullName>
    </recommendedName>
</protein>
<dbReference type="GO" id="GO:0004568">
    <property type="term" value="F:chitinase activity"/>
    <property type="evidence" value="ECO:0007669"/>
    <property type="project" value="TreeGrafter"/>
</dbReference>
<dbReference type="SMART" id="SM00636">
    <property type="entry name" value="Glyco_18"/>
    <property type="match status" value="2"/>
</dbReference>
<dbReference type="Proteomes" id="UP001386955">
    <property type="component" value="Unassembled WGS sequence"/>
</dbReference>
<dbReference type="GO" id="GO:0005975">
    <property type="term" value="P:carbohydrate metabolic process"/>
    <property type="evidence" value="ECO:0007669"/>
    <property type="project" value="InterPro"/>
</dbReference>
<feature type="domain" description="GH18" evidence="1">
    <location>
        <begin position="400"/>
        <end position="573"/>
    </location>
</feature>
<feature type="domain" description="GH18" evidence="1">
    <location>
        <begin position="24"/>
        <end position="361"/>
    </location>
</feature>
<dbReference type="Pfam" id="PF00704">
    <property type="entry name" value="Glyco_hydro_18"/>
    <property type="match status" value="2"/>
</dbReference>
<keyword evidence="3" id="KW-1185">Reference proteome</keyword>
<evidence type="ECO:0000259" key="1">
    <source>
        <dbReference type="PROSITE" id="PS51910"/>
    </source>
</evidence>
<dbReference type="SUPFAM" id="SSF51445">
    <property type="entry name" value="(Trans)glycosidases"/>
    <property type="match status" value="2"/>
</dbReference>
<dbReference type="PANTHER" id="PTHR11177">
    <property type="entry name" value="CHITINASE"/>
    <property type="match status" value="1"/>
</dbReference>
<sequence>MENRKKQSIAIAICSVLMMVAEASIKGGYWFSGSGMAVADINPNPFTNLFCAFANIDSTTFKVTISSSDAYPFSIFTQTVQGKNPCVRTLLSIGGGGGPALAAVFSQMATTAANRKAFIDSSISVARANNFHGLDLDWEYPSSATDKTNFGALMREWRAAVNQEALTSGKPTLLLAAAVAGSDQISPLQYYPGPDIANNLDIVNAMTYDLFTSLAYPTSTQPPAPLYNPQGLFSADQGINQWLNTLGVPSYKLALGLPFYGYKWNLSDPNVNGLFAPTTQGLGAIKYKDIKVVGATPKYNATFVTNYCSSGTDWYGYDDVDSISAKVSYAKTKGLLGYVTWNVEQDNNWVLSQAAAIKGGYWSSGSGLAVSGINPTHFTRLFCAFADLDPNTNKLTISSRTRNNFHVLDLDWEYPSSDSDKANFASLIRELRAAVTKESTTSGKPPLLLSAAVAGSDQITPLKHYPGQDIANNLDFVNVMTYDLFTSDGYPTLGVPPSKLILALPFYGYKWNLVDPYNNVLFAPARQGLGAVKYKDIKSVEGQVVNARQRGLLGYFAWHIEQDSNWALSQADE</sequence>
<gene>
    <name evidence="2" type="ORF">VNO78_03051</name>
</gene>
<reference evidence="2 3" key="1">
    <citation type="submission" date="2024-01" db="EMBL/GenBank/DDBJ databases">
        <title>The genomes of 5 underutilized Papilionoideae crops provide insights into root nodulation and disease resistanc.</title>
        <authorList>
            <person name="Jiang F."/>
        </authorList>
    </citation>
    <scope>NUCLEOTIDE SEQUENCE [LARGE SCALE GENOMIC DNA]</scope>
    <source>
        <strain evidence="2">DUOXIRENSHENG_FW03</strain>
        <tissue evidence="2">Leaves</tissue>
    </source>
</reference>
<proteinExistence type="predicted"/>
<dbReference type="GO" id="GO:0008061">
    <property type="term" value="F:chitin binding"/>
    <property type="evidence" value="ECO:0007669"/>
    <property type="project" value="InterPro"/>
</dbReference>
<name>A0AAN9XVK8_PSOTE</name>
<dbReference type="PROSITE" id="PS51910">
    <property type="entry name" value="GH18_2"/>
    <property type="match status" value="2"/>
</dbReference>